<organism evidence="3 4">
    <name type="scientific">Cristinia sonorae</name>
    <dbReference type="NCBI Taxonomy" id="1940300"/>
    <lineage>
        <taxon>Eukaryota</taxon>
        <taxon>Fungi</taxon>
        <taxon>Dikarya</taxon>
        <taxon>Basidiomycota</taxon>
        <taxon>Agaricomycotina</taxon>
        <taxon>Agaricomycetes</taxon>
        <taxon>Agaricomycetidae</taxon>
        <taxon>Agaricales</taxon>
        <taxon>Pleurotineae</taxon>
        <taxon>Stephanosporaceae</taxon>
        <taxon>Cristinia</taxon>
    </lineage>
</organism>
<keyword evidence="2" id="KW-0472">Membrane</keyword>
<dbReference type="EMBL" id="JAEVFJ010000014">
    <property type="protein sequence ID" value="KAH8100842.1"/>
    <property type="molecule type" value="Genomic_DNA"/>
</dbReference>
<evidence type="ECO:0000256" key="2">
    <source>
        <dbReference type="SAM" id="Phobius"/>
    </source>
</evidence>
<feature type="transmembrane region" description="Helical" evidence="2">
    <location>
        <begin position="169"/>
        <end position="192"/>
    </location>
</feature>
<dbReference type="Proteomes" id="UP000813824">
    <property type="component" value="Unassembled WGS sequence"/>
</dbReference>
<proteinExistence type="predicted"/>
<gene>
    <name evidence="3" type="ORF">BXZ70DRAFT_131029</name>
</gene>
<feature type="region of interest" description="Disordered" evidence="1">
    <location>
        <begin position="218"/>
        <end position="242"/>
    </location>
</feature>
<evidence type="ECO:0000256" key="1">
    <source>
        <dbReference type="SAM" id="MobiDB-lite"/>
    </source>
</evidence>
<keyword evidence="2" id="KW-1133">Transmembrane helix</keyword>
<protein>
    <submittedName>
        <fullName evidence="3">Uncharacterized protein</fullName>
    </submittedName>
</protein>
<evidence type="ECO:0000313" key="4">
    <source>
        <dbReference type="Proteomes" id="UP000813824"/>
    </source>
</evidence>
<accession>A0A8K0XQ93</accession>
<evidence type="ECO:0000313" key="3">
    <source>
        <dbReference type="EMBL" id="KAH8100842.1"/>
    </source>
</evidence>
<dbReference type="AlphaFoldDB" id="A0A8K0XQ93"/>
<name>A0A8K0XQ93_9AGAR</name>
<comment type="caution">
    <text evidence="3">The sequence shown here is derived from an EMBL/GenBank/DDBJ whole genome shotgun (WGS) entry which is preliminary data.</text>
</comment>
<keyword evidence="2" id="KW-0812">Transmembrane</keyword>
<reference evidence="3" key="1">
    <citation type="journal article" date="2021" name="New Phytol.">
        <title>Evolutionary innovations through gain and loss of genes in the ectomycorrhizal Boletales.</title>
        <authorList>
            <person name="Wu G."/>
            <person name="Miyauchi S."/>
            <person name="Morin E."/>
            <person name="Kuo A."/>
            <person name="Drula E."/>
            <person name="Varga T."/>
            <person name="Kohler A."/>
            <person name="Feng B."/>
            <person name="Cao Y."/>
            <person name="Lipzen A."/>
            <person name="Daum C."/>
            <person name="Hundley H."/>
            <person name="Pangilinan J."/>
            <person name="Johnson J."/>
            <person name="Barry K."/>
            <person name="LaButti K."/>
            <person name="Ng V."/>
            <person name="Ahrendt S."/>
            <person name="Min B."/>
            <person name="Choi I.G."/>
            <person name="Park H."/>
            <person name="Plett J.M."/>
            <person name="Magnuson J."/>
            <person name="Spatafora J.W."/>
            <person name="Nagy L.G."/>
            <person name="Henrissat B."/>
            <person name="Grigoriev I.V."/>
            <person name="Yang Z.L."/>
            <person name="Xu J."/>
            <person name="Martin F.M."/>
        </authorList>
    </citation>
    <scope>NUCLEOTIDE SEQUENCE</scope>
    <source>
        <strain evidence="3">KKN 215</strain>
    </source>
</reference>
<sequence>MNSSSICSDIWAQKKGVGTLAKESRQTASFTVNLSNMFNMTSGDMLEVYVFANISHQTFSAYQWSYVFNDRSSDPTWGVENISTGENISCFHTGSFDKLPSHDSIILNVKLNTLAPPVDMLNYAIVNVSSLPPSFSSAISPRPTSSLPELHSNSASSAPIERAARRRTLIIAATVGAVLVILFLLAIVFSYFRRSSPKRRSSCFGSVSRGNLEASDAYTRSQPTAAWKRRSSPRTSQSMFGSRFSAVSDPSVIDLTRDAVTPFSSQRVLFGNPDTPRSSALSDADTVRHAKLLSALQTAFHSSPTAQAGLIPSKLGQEIETEILHDTSVSHAVFTAY</sequence>
<keyword evidence="4" id="KW-1185">Reference proteome</keyword>